<keyword evidence="10" id="KW-1185">Reference proteome</keyword>
<keyword evidence="2 6" id="KW-0597">Phosphoprotein</keyword>
<evidence type="ECO:0000256" key="6">
    <source>
        <dbReference type="PROSITE-ProRule" id="PRU00169"/>
    </source>
</evidence>
<dbReference type="PANTHER" id="PTHR43214">
    <property type="entry name" value="TWO-COMPONENT RESPONSE REGULATOR"/>
    <property type="match status" value="1"/>
</dbReference>
<dbReference type="PROSITE" id="PS50043">
    <property type="entry name" value="HTH_LUXR_2"/>
    <property type="match status" value="1"/>
</dbReference>
<dbReference type="PRINTS" id="PR00038">
    <property type="entry name" value="HTHLUXR"/>
</dbReference>
<dbReference type="InterPro" id="IPR039420">
    <property type="entry name" value="WalR-like"/>
</dbReference>
<feature type="domain" description="Response regulatory" evidence="8">
    <location>
        <begin position="2"/>
        <end position="119"/>
    </location>
</feature>
<evidence type="ECO:0000259" key="8">
    <source>
        <dbReference type="PROSITE" id="PS50110"/>
    </source>
</evidence>
<dbReference type="CDD" id="cd17535">
    <property type="entry name" value="REC_NarL-like"/>
    <property type="match status" value="1"/>
</dbReference>
<dbReference type="AlphaFoldDB" id="A0A926NG12"/>
<comment type="caution">
    <text evidence="9">The sequence shown here is derived from an EMBL/GenBank/DDBJ whole genome shotgun (WGS) entry which is preliminary data.</text>
</comment>
<dbReference type="InterPro" id="IPR058245">
    <property type="entry name" value="NreC/VraR/RcsB-like_REC"/>
</dbReference>
<keyword evidence="4" id="KW-0238">DNA-binding</keyword>
<evidence type="ECO:0000259" key="7">
    <source>
        <dbReference type="PROSITE" id="PS50043"/>
    </source>
</evidence>
<dbReference type="RefSeq" id="WP_191158471.1">
    <property type="nucleotide sequence ID" value="NZ_JACXAI010000013.1"/>
</dbReference>
<dbReference type="Proteomes" id="UP000626844">
    <property type="component" value="Unassembled WGS sequence"/>
</dbReference>
<organism evidence="9 10">
    <name type="scientific">Metabacillus arenae</name>
    <dbReference type="NCBI Taxonomy" id="2771434"/>
    <lineage>
        <taxon>Bacteria</taxon>
        <taxon>Bacillati</taxon>
        <taxon>Bacillota</taxon>
        <taxon>Bacilli</taxon>
        <taxon>Bacillales</taxon>
        <taxon>Bacillaceae</taxon>
        <taxon>Metabacillus</taxon>
    </lineage>
</organism>
<proteinExistence type="predicted"/>
<reference evidence="9" key="1">
    <citation type="submission" date="2020-09" db="EMBL/GenBank/DDBJ databases">
        <title>A novel bacterium of genus Bacillus, isolated from South China Sea.</title>
        <authorList>
            <person name="Huang H."/>
            <person name="Mo K."/>
            <person name="Hu Y."/>
        </authorList>
    </citation>
    <scope>NUCLEOTIDE SEQUENCE</scope>
    <source>
        <strain evidence="9">IB182487</strain>
    </source>
</reference>
<dbReference type="PANTHER" id="PTHR43214:SF1">
    <property type="entry name" value="TRANSCRIPTIONAL REGULATORY PROTEIN COMA"/>
    <property type="match status" value="1"/>
</dbReference>
<comment type="subcellular location">
    <subcellularLocation>
        <location evidence="1">Cytoplasm</location>
    </subcellularLocation>
</comment>
<dbReference type="GO" id="GO:0003677">
    <property type="term" value="F:DNA binding"/>
    <property type="evidence" value="ECO:0007669"/>
    <property type="project" value="UniProtKB-KW"/>
</dbReference>
<dbReference type="GO" id="GO:0005737">
    <property type="term" value="C:cytoplasm"/>
    <property type="evidence" value="ECO:0007669"/>
    <property type="project" value="UniProtKB-SubCell"/>
</dbReference>
<dbReference type="PROSITE" id="PS50110">
    <property type="entry name" value="RESPONSE_REGULATORY"/>
    <property type="match status" value="1"/>
</dbReference>
<dbReference type="GO" id="GO:0000160">
    <property type="term" value="P:phosphorelay signal transduction system"/>
    <property type="evidence" value="ECO:0007669"/>
    <property type="project" value="InterPro"/>
</dbReference>
<dbReference type="SMART" id="SM00421">
    <property type="entry name" value="HTH_LUXR"/>
    <property type="match status" value="1"/>
</dbReference>
<dbReference type="InterPro" id="IPR016032">
    <property type="entry name" value="Sig_transdc_resp-reg_C-effctor"/>
</dbReference>
<dbReference type="SUPFAM" id="SSF52172">
    <property type="entry name" value="CheY-like"/>
    <property type="match status" value="1"/>
</dbReference>
<evidence type="ECO:0000256" key="2">
    <source>
        <dbReference type="ARBA" id="ARBA00022553"/>
    </source>
</evidence>
<evidence type="ECO:0000313" key="10">
    <source>
        <dbReference type="Proteomes" id="UP000626844"/>
    </source>
</evidence>
<protein>
    <submittedName>
        <fullName evidence="9">Response regulator transcription factor</fullName>
    </submittedName>
</protein>
<dbReference type="InterPro" id="IPR011006">
    <property type="entry name" value="CheY-like_superfamily"/>
</dbReference>
<dbReference type="CDD" id="cd06170">
    <property type="entry name" value="LuxR_C_like"/>
    <property type="match status" value="1"/>
</dbReference>
<dbReference type="Pfam" id="PF00072">
    <property type="entry name" value="Response_reg"/>
    <property type="match status" value="1"/>
</dbReference>
<gene>
    <name evidence="9" type="ORF">IC621_11585</name>
</gene>
<evidence type="ECO:0000256" key="4">
    <source>
        <dbReference type="ARBA" id="ARBA00023125"/>
    </source>
</evidence>
<keyword evidence="3" id="KW-0805">Transcription regulation</keyword>
<feature type="modified residue" description="4-aspartylphosphate" evidence="6">
    <location>
        <position position="54"/>
    </location>
</feature>
<name>A0A926NG12_9BACI</name>
<dbReference type="Pfam" id="PF00196">
    <property type="entry name" value="GerE"/>
    <property type="match status" value="1"/>
</dbReference>
<feature type="domain" description="HTH luxR-type" evidence="7">
    <location>
        <begin position="143"/>
        <end position="208"/>
    </location>
</feature>
<dbReference type="EMBL" id="JACXAI010000013">
    <property type="protein sequence ID" value="MBD1380874.1"/>
    <property type="molecule type" value="Genomic_DNA"/>
</dbReference>
<accession>A0A926NG12</accession>
<evidence type="ECO:0000256" key="1">
    <source>
        <dbReference type="ARBA" id="ARBA00004496"/>
    </source>
</evidence>
<dbReference type="InterPro" id="IPR001789">
    <property type="entry name" value="Sig_transdc_resp-reg_receiver"/>
</dbReference>
<evidence type="ECO:0000256" key="5">
    <source>
        <dbReference type="ARBA" id="ARBA00023163"/>
    </source>
</evidence>
<keyword evidence="5" id="KW-0804">Transcription</keyword>
<evidence type="ECO:0000313" key="9">
    <source>
        <dbReference type="EMBL" id="MBD1380874.1"/>
    </source>
</evidence>
<dbReference type="SUPFAM" id="SSF46894">
    <property type="entry name" value="C-terminal effector domain of the bipartite response regulators"/>
    <property type="match status" value="1"/>
</dbReference>
<dbReference type="GO" id="GO:0006355">
    <property type="term" value="P:regulation of DNA-templated transcription"/>
    <property type="evidence" value="ECO:0007669"/>
    <property type="project" value="InterPro"/>
</dbReference>
<dbReference type="InterPro" id="IPR000792">
    <property type="entry name" value="Tscrpt_reg_LuxR_C"/>
</dbReference>
<sequence length="211" mass="23753">MKILVVDDHPAVGEGTKAILETEKDLKVDYLSPPFDIDNLELQNFVEYDVILMDLNLGEINGMEISKKILGINDQVKIVLYTGYDVKDYFEEAIQMGIHGAISKTESKADILHYIKHVVNDEIVIPYDYLKALLKEPKRAYEESVGQQALNNREKAILLEVEKGLTNQEIADKLHLSKRSIEYSLTGIFNKLCVGSRTEAVLTAKSKGILD</sequence>
<dbReference type="Gene3D" id="3.40.50.2300">
    <property type="match status" value="1"/>
</dbReference>
<evidence type="ECO:0000256" key="3">
    <source>
        <dbReference type="ARBA" id="ARBA00023015"/>
    </source>
</evidence>
<dbReference type="SMART" id="SM00448">
    <property type="entry name" value="REC"/>
    <property type="match status" value="1"/>
</dbReference>